<proteinExistence type="predicted"/>
<dbReference type="EMBL" id="JANZXA010000009">
    <property type="protein sequence ID" value="MCT2400709.1"/>
    <property type="molecule type" value="Genomic_DNA"/>
</dbReference>
<dbReference type="Proteomes" id="UP001165583">
    <property type="component" value="Unassembled WGS sequence"/>
</dbReference>
<name>A0ABT2I7B5_9SPHN</name>
<reference evidence="2" key="1">
    <citation type="submission" date="2022-09" db="EMBL/GenBank/DDBJ databases">
        <title>Novosphingobium sp. Nov., a polycyclic aromatic hydrocarbon-degrading bacterium isolated form mangrove sediments in HongKong.</title>
        <authorList>
            <person name="Hu Z."/>
        </authorList>
    </citation>
    <scope>NUCLEOTIDE SEQUENCE</scope>
    <source>
        <strain evidence="2">HK4-1</strain>
    </source>
</reference>
<feature type="signal peptide" evidence="1">
    <location>
        <begin position="1"/>
        <end position="23"/>
    </location>
</feature>
<organism evidence="2 3">
    <name type="scientific">Novosphingobium mangrovi</name>
    <name type="common">ex Huang et al. 2023</name>
    <dbReference type="NCBI Taxonomy" id="2976432"/>
    <lineage>
        <taxon>Bacteria</taxon>
        <taxon>Pseudomonadati</taxon>
        <taxon>Pseudomonadota</taxon>
        <taxon>Alphaproteobacteria</taxon>
        <taxon>Sphingomonadales</taxon>
        <taxon>Sphingomonadaceae</taxon>
        <taxon>Novosphingobium</taxon>
    </lineage>
</organism>
<protein>
    <submittedName>
        <fullName evidence="2">Uncharacterized protein</fullName>
    </submittedName>
</protein>
<accession>A0ABT2I7B5</accession>
<gene>
    <name evidence="2" type="ORF">NZK81_14215</name>
</gene>
<keyword evidence="3" id="KW-1185">Reference proteome</keyword>
<sequence>MKSVFFAAVIAAAIHTVEPSAVAAATTQIVPPPPVVMASSLRGSTRASENPIAVVDVTVEAGRGALWTGVLKIDNSGASYSESLRDAPEPCDDKAGNASASNFSAQRQFNLSIRRYNRNGAPDLFSVNARWTRPIPFCEGQGTRSVSLDQQVDLVPGRTVRLTGDGGLVVTITRRAN</sequence>
<dbReference type="RefSeq" id="WP_260046804.1">
    <property type="nucleotide sequence ID" value="NZ_JANZXA010000009.1"/>
</dbReference>
<evidence type="ECO:0000313" key="3">
    <source>
        <dbReference type="Proteomes" id="UP001165583"/>
    </source>
</evidence>
<keyword evidence="1" id="KW-0732">Signal</keyword>
<comment type="caution">
    <text evidence="2">The sequence shown here is derived from an EMBL/GenBank/DDBJ whole genome shotgun (WGS) entry which is preliminary data.</text>
</comment>
<evidence type="ECO:0000313" key="2">
    <source>
        <dbReference type="EMBL" id="MCT2400709.1"/>
    </source>
</evidence>
<evidence type="ECO:0000256" key="1">
    <source>
        <dbReference type="SAM" id="SignalP"/>
    </source>
</evidence>
<feature type="chain" id="PRO_5047293763" evidence="1">
    <location>
        <begin position="24"/>
        <end position="177"/>
    </location>
</feature>